<evidence type="ECO:0000313" key="5">
    <source>
        <dbReference type="Proteomes" id="UP000000305"/>
    </source>
</evidence>
<dbReference type="InParanoid" id="E9HL45"/>
<accession>E9HL45</accession>
<keyword evidence="1" id="KW-0479">Metal-binding</keyword>
<protein>
    <recommendedName>
        <fullName evidence="3">CCHC-type domain-containing protein</fullName>
    </recommendedName>
</protein>
<feature type="compositionally biased region" description="Basic and acidic residues" evidence="2">
    <location>
        <begin position="158"/>
        <end position="170"/>
    </location>
</feature>
<dbReference type="KEGG" id="dpx:DAPPUDRAFT_261497"/>
<gene>
    <name evidence="4" type="ORF">DAPPUDRAFT_261497</name>
</gene>
<feature type="region of interest" description="Disordered" evidence="2">
    <location>
        <begin position="140"/>
        <end position="173"/>
    </location>
</feature>
<dbReference type="HOGENOM" id="CLU_795156_0_0_1"/>
<dbReference type="AlphaFoldDB" id="E9HL45"/>
<dbReference type="GO" id="GO:0003676">
    <property type="term" value="F:nucleic acid binding"/>
    <property type="evidence" value="ECO:0007669"/>
    <property type="project" value="InterPro"/>
</dbReference>
<reference evidence="4 5" key="1">
    <citation type="journal article" date="2011" name="Science">
        <title>The ecoresponsive genome of Daphnia pulex.</title>
        <authorList>
            <person name="Colbourne J.K."/>
            <person name="Pfrender M.E."/>
            <person name="Gilbert D."/>
            <person name="Thomas W.K."/>
            <person name="Tucker A."/>
            <person name="Oakley T.H."/>
            <person name="Tokishita S."/>
            <person name="Aerts A."/>
            <person name="Arnold G.J."/>
            <person name="Basu M.K."/>
            <person name="Bauer D.J."/>
            <person name="Caceres C.E."/>
            <person name="Carmel L."/>
            <person name="Casola C."/>
            <person name="Choi J.H."/>
            <person name="Detter J.C."/>
            <person name="Dong Q."/>
            <person name="Dusheyko S."/>
            <person name="Eads B.D."/>
            <person name="Frohlich T."/>
            <person name="Geiler-Samerotte K.A."/>
            <person name="Gerlach D."/>
            <person name="Hatcher P."/>
            <person name="Jogdeo S."/>
            <person name="Krijgsveld J."/>
            <person name="Kriventseva E.V."/>
            <person name="Kultz D."/>
            <person name="Laforsch C."/>
            <person name="Lindquist E."/>
            <person name="Lopez J."/>
            <person name="Manak J.R."/>
            <person name="Muller J."/>
            <person name="Pangilinan J."/>
            <person name="Patwardhan R.P."/>
            <person name="Pitluck S."/>
            <person name="Pritham E.J."/>
            <person name="Rechtsteiner A."/>
            <person name="Rho M."/>
            <person name="Rogozin I.B."/>
            <person name="Sakarya O."/>
            <person name="Salamov A."/>
            <person name="Schaack S."/>
            <person name="Shapiro H."/>
            <person name="Shiga Y."/>
            <person name="Skalitzky C."/>
            <person name="Smith Z."/>
            <person name="Souvorov A."/>
            <person name="Sung W."/>
            <person name="Tang Z."/>
            <person name="Tsuchiya D."/>
            <person name="Tu H."/>
            <person name="Vos H."/>
            <person name="Wang M."/>
            <person name="Wolf Y.I."/>
            <person name="Yamagata H."/>
            <person name="Yamada T."/>
            <person name="Ye Y."/>
            <person name="Shaw J.R."/>
            <person name="Andrews J."/>
            <person name="Crease T.J."/>
            <person name="Tang H."/>
            <person name="Lucas S.M."/>
            <person name="Robertson H.M."/>
            <person name="Bork P."/>
            <person name="Koonin E.V."/>
            <person name="Zdobnov E.M."/>
            <person name="Grigoriev I.V."/>
            <person name="Lynch M."/>
            <person name="Boore J.L."/>
        </authorList>
    </citation>
    <scope>NUCLEOTIDE SEQUENCE [LARGE SCALE GENOMIC DNA]</scope>
</reference>
<dbReference type="PROSITE" id="PS50158">
    <property type="entry name" value="ZF_CCHC"/>
    <property type="match status" value="1"/>
</dbReference>
<dbReference type="eggNOG" id="ENOG502S4JG">
    <property type="taxonomic scope" value="Eukaryota"/>
</dbReference>
<sequence length="349" mass="37299">MEDTENGKSFEINEYEMCLRRLADAADLCGACTDSRMATRIMAGIRDPETKNKLLALSPFPTTQAAVNLCRSEESARANEKVLSGQSGISSIQATQSGRNSSSDANPCGACGRSQHPAGRICLAIGKMCHICGEPNHFAPKCPTKSSKPRPPGGSGRPHHEYDGGGDKTDGCAAPKTKMARICIVNGKAKHRNRRTPFIAVEILDGNGLSARSFANVTPDPGAEVSVGGLDFLSAIGLSESDLSSSSFDLVMADKSAPLLSIGQRDVRIRYGEQAATITVVICPEIRGVLLSWLDCIALRILHSDYPLPLPRLPASVQTVTTPVSRPTNAFYRSTGIQCMIDPEMINQL</sequence>
<evidence type="ECO:0000259" key="3">
    <source>
        <dbReference type="PROSITE" id="PS50158"/>
    </source>
</evidence>
<proteinExistence type="predicted"/>
<keyword evidence="1" id="KW-0863">Zinc-finger</keyword>
<evidence type="ECO:0000256" key="1">
    <source>
        <dbReference type="PROSITE-ProRule" id="PRU00047"/>
    </source>
</evidence>
<dbReference type="GO" id="GO:0008270">
    <property type="term" value="F:zinc ion binding"/>
    <property type="evidence" value="ECO:0007669"/>
    <property type="project" value="UniProtKB-KW"/>
</dbReference>
<feature type="compositionally biased region" description="Polar residues" evidence="2">
    <location>
        <begin position="84"/>
        <end position="105"/>
    </location>
</feature>
<dbReference type="Proteomes" id="UP000000305">
    <property type="component" value="Unassembled WGS sequence"/>
</dbReference>
<dbReference type="InterPro" id="IPR001878">
    <property type="entry name" value="Znf_CCHC"/>
</dbReference>
<organism evidence="4 5">
    <name type="scientific">Daphnia pulex</name>
    <name type="common">Water flea</name>
    <dbReference type="NCBI Taxonomy" id="6669"/>
    <lineage>
        <taxon>Eukaryota</taxon>
        <taxon>Metazoa</taxon>
        <taxon>Ecdysozoa</taxon>
        <taxon>Arthropoda</taxon>
        <taxon>Crustacea</taxon>
        <taxon>Branchiopoda</taxon>
        <taxon>Diplostraca</taxon>
        <taxon>Cladocera</taxon>
        <taxon>Anomopoda</taxon>
        <taxon>Daphniidae</taxon>
        <taxon>Daphnia</taxon>
    </lineage>
</organism>
<feature type="region of interest" description="Disordered" evidence="2">
    <location>
        <begin position="82"/>
        <end position="109"/>
    </location>
</feature>
<evidence type="ECO:0000313" key="4">
    <source>
        <dbReference type="EMBL" id="EFX67542.1"/>
    </source>
</evidence>
<dbReference type="PhylomeDB" id="E9HL45"/>
<dbReference type="PANTHER" id="PTHR33198">
    <property type="entry name" value="ANK_REP_REGION DOMAIN-CONTAINING PROTEIN-RELATED"/>
    <property type="match status" value="1"/>
</dbReference>
<dbReference type="OrthoDB" id="6375402at2759"/>
<dbReference type="EMBL" id="GL732675">
    <property type="protein sequence ID" value="EFX67542.1"/>
    <property type="molecule type" value="Genomic_DNA"/>
</dbReference>
<keyword evidence="1" id="KW-0862">Zinc</keyword>
<keyword evidence="5" id="KW-1185">Reference proteome</keyword>
<evidence type="ECO:0000256" key="2">
    <source>
        <dbReference type="SAM" id="MobiDB-lite"/>
    </source>
</evidence>
<feature type="domain" description="CCHC-type" evidence="3">
    <location>
        <begin position="129"/>
        <end position="143"/>
    </location>
</feature>
<dbReference type="Gene3D" id="4.10.60.10">
    <property type="entry name" value="Zinc finger, CCHC-type"/>
    <property type="match status" value="1"/>
</dbReference>
<dbReference type="PANTHER" id="PTHR33198:SF8">
    <property type="entry name" value="CCHC-TYPE DOMAIN-CONTAINING PROTEIN"/>
    <property type="match status" value="1"/>
</dbReference>
<name>E9HL45_DAPPU</name>